<evidence type="ECO:0000256" key="9">
    <source>
        <dbReference type="ARBA" id="ARBA00047984"/>
    </source>
</evidence>
<dbReference type="Pfam" id="PF00271">
    <property type="entry name" value="Helicase_C"/>
    <property type="match status" value="2"/>
</dbReference>
<feature type="compositionally biased region" description="Low complexity" evidence="11">
    <location>
        <begin position="1"/>
        <end position="15"/>
    </location>
</feature>
<evidence type="ECO:0000256" key="11">
    <source>
        <dbReference type="SAM" id="MobiDB-lite"/>
    </source>
</evidence>
<accession>A0A9P6N8J1</accession>
<reference evidence="14" key="1">
    <citation type="submission" date="2013-11" db="EMBL/GenBank/DDBJ databases">
        <title>Genome sequence of the fusiform rust pathogen reveals effectors for host alternation and coevolution with pine.</title>
        <authorList>
            <consortium name="DOE Joint Genome Institute"/>
            <person name="Smith K."/>
            <person name="Pendleton A."/>
            <person name="Kubisiak T."/>
            <person name="Anderson C."/>
            <person name="Salamov A."/>
            <person name="Aerts A."/>
            <person name="Riley R."/>
            <person name="Clum A."/>
            <person name="Lindquist E."/>
            <person name="Ence D."/>
            <person name="Campbell M."/>
            <person name="Kronenberg Z."/>
            <person name="Feau N."/>
            <person name="Dhillon B."/>
            <person name="Hamelin R."/>
            <person name="Burleigh J."/>
            <person name="Smith J."/>
            <person name="Yandell M."/>
            <person name="Nelson C."/>
            <person name="Grigoriev I."/>
            <person name="Davis J."/>
        </authorList>
    </citation>
    <scope>NUCLEOTIDE SEQUENCE</scope>
    <source>
        <strain evidence="14">G11</strain>
    </source>
</reference>
<comment type="function">
    <text evidence="1">ATP-binding RNA helicase involved in the biogenesis of 60S ribosomal subunits and is required for the normal formation of 25S and 5.8S rRNAs.</text>
</comment>
<dbReference type="PANTHER" id="PTHR47959:SF21">
    <property type="entry name" value="DEAD-BOX HELICASE 56"/>
    <property type="match status" value="1"/>
</dbReference>
<dbReference type="SUPFAM" id="SSF52540">
    <property type="entry name" value="P-loop containing nucleoside triphosphate hydrolases"/>
    <property type="match status" value="2"/>
</dbReference>
<feature type="compositionally biased region" description="Low complexity" evidence="11">
    <location>
        <begin position="372"/>
        <end position="381"/>
    </location>
</feature>
<gene>
    <name evidence="14" type="ORF">CROQUDRAFT_673862</name>
</gene>
<dbReference type="SMART" id="SM00487">
    <property type="entry name" value="DEXDc"/>
    <property type="match status" value="1"/>
</dbReference>
<dbReference type="GO" id="GO:0003724">
    <property type="term" value="F:RNA helicase activity"/>
    <property type="evidence" value="ECO:0007669"/>
    <property type="project" value="UniProtKB-EC"/>
</dbReference>
<feature type="coiled-coil region" evidence="10">
    <location>
        <begin position="514"/>
        <end position="541"/>
    </location>
</feature>
<evidence type="ECO:0000256" key="8">
    <source>
        <dbReference type="ARBA" id="ARBA00038041"/>
    </source>
</evidence>
<evidence type="ECO:0000313" key="14">
    <source>
        <dbReference type="EMBL" id="KAG0141885.1"/>
    </source>
</evidence>
<evidence type="ECO:0000256" key="3">
    <source>
        <dbReference type="ARBA" id="ARBA00022741"/>
    </source>
</evidence>
<dbReference type="PANTHER" id="PTHR47959">
    <property type="entry name" value="ATP-DEPENDENT RNA HELICASE RHLE-RELATED"/>
    <property type="match status" value="1"/>
</dbReference>
<feature type="region of interest" description="Disordered" evidence="11">
    <location>
        <begin position="347"/>
        <end position="404"/>
    </location>
</feature>
<keyword evidence="4" id="KW-0378">Hydrolase</keyword>
<keyword evidence="3" id="KW-0547">Nucleotide-binding</keyword>
<evidence type="ECO:0000256" key="2">
    <source>
        <dbReference type="ARBA" id="ARBA00012552"/>
    </source>
</evidence>
<evidence type="ECO:0000313" key="15">
    <source>
        <dbReference type="Proteomes" id="UP000886653"/>
    </source>
</evidence>
<dbReference type="PROSITE" id="PS51192">
    <property type="entry name" value="HELICASE_ATP_BIND_1"/>
    <property type="match status" value="1"/>
</dbReference>
<evidence type="ECO:0000259" key="13">
    <source>
        <dbReference type="PROSITE" id="PS51194"/>
    </source>
</evidence>
<evidence type="ECO:0000256" key="5">
    <source>
        <dbReference type="ARBA" id="ARBA00022806"/>
    </source>
</evidence>
<dbReference type="GO" id="GO:0003723">
    <property type="term" value="F:RNA binding"/>
    <property type="evidence" value="ECO:0007669"/>
    <property type="project" value="UniProtKB-KW"/>
</dbReference>
<dbReference type="InterPro" id="IPR011545">
    <property type="entry name" value="DEAD/DEAH_box_helicase_dom"/>
</dbReference>
<sequence>MSSLTDSSSTLKTKTQPSFDQLNPPLNPLILSALSALSLSHPTRVQQDFIPLALAGKDILAGSSTGSGKTLAYAIPIVQGILDRKAKQRANSLDSPISSVTAIVLVPTRELSEQVSVAFRGLCNGLGTEAGIEVLNLSAVDGSRSKKKKVGSPPDILVSTPSRLLNKLRTGLFNLANLSFLVLDEADLILSYGHSAEDIKAILSGAGAMDGAMWRFPNFYQSFLMSATMTEEVAQLKDLVLRDPEVLIVKESENELKNLTQFSIGISNEQDKFLLVYVIFRLRLIKGKGLIFVNSTDKSYQLKLFLEKFGIRSGVLNSELPFNSRYHAVQEFNRGVFDYLIATDESGDTTEVDDSQPAQSISEECSNHSSKPDAAAKPSAPEMASKKRKRKNTAKDRSTDRSTDYGVSRGVDFIDVGCVINFDLPSSARCYTHRIGRTARAGRTGISLSFLRTSPTTSTKSADEQAVKDLAIWKKIESQQRKRGSEIKEYKFDMTQVEGFRYRMEDGLRSVTKAAIREARIKELKNEVMNSEKLKSHFEENPNDLAFLKHDKPLHPTRIQPHMKHVPSYLVPKIAPVTINQTEGVTEPITKPDRSTSAHSNVRFHKQGNKSIRGGRTAANRGRGTGRKKDPLKSFSLK</sequence>
<dbReference type="GO" id="GO:0016787">
    <property type="term" value="F:hydrolase activity"/>
    <property type="evidence" value="ECO:0007669"/>
    <property type="project" value="UniProtKB-KW"/>
</dbReference>
<dbReference type="GO" id="GO:0005829">
    <property type="term" value="C:cytosol"/>
    <property type="evidence" value="ECO:0007669"/>
    <property type="project" value="TreeGrafter"/>
</dbReference>
<evidence type="ECO:0000256" key="1">
    <source>
        <dbReference type="ARBA" id="ARBA00003706"/>
    </source>
</evidence>
<keyword evidence="5" id="KW-0347">Helicase</keyword>
<keyword evidence="15" id="KW-1185">Reference proteome</keyword>
<dbReference type="AlphaFoldDB" id="A0A9P6N8J1"/>
<dbReference type="Pfam" id="PF00270">
    <property type="entry name" value="DEAD"/>
    <property type="match status" value="1"/>
</dbReference>
<feature type="domain" description="Helicase C-terminal" evidence="13">
    <location>
        <begin position="258"/>
        <end position="495"/>
    </location>
</feature>
<feature type="compositionally biased region" description="Polar residues" evidence="11">
    <location>
        <begin position="356"/>
        <end position="368"/>
    </location>
</feature>
<dbReference type="EC" id="3.6.4.13" evidence="2"/>
<dbReference type="Proteomes" id="UP000886653">
    <property type="component" value="Unassembled WGS sequence"/>
</dbReference>
<comment type="catalytic activity">
    <reaction evidence="9">
        <text>ATP + H2O = ADP + phosphate + H(+)</text>
        <dbReference type="Rhea" id="RHEA:13065"/>
        <dbReference type="ChEBI" id="CHEBI:15377"/>
        <dbReference type="ChEBI" id="CHEBI:15378"/>
        <dbReference type="ChEBI" id="CHEBI:30616"/>
        <dbReference type="ChEBI" id="CHEBI:43474"/>
        <dbReference type="ChEBI" id="CHEBI:456216"/>
        <dbReference type="EC" id="3.6.4.13"/>
    </reaction>
</comment>
<keyword evidence="6" id="KW-0067">ATP-binding</keyword>
<protein>
    <recommendedName>
        <fullName evidence="2">RNA helicase</fullName>
        <ecNumber evidence="2">3.6.4.13</ecNumber>
    </recommendedName>
</protein>
<evidence type="ECO:0000256" key="6">
    <source>
        <dbReference type="ARBA" id="ARBA00022840"/>
    </source>
</evidence>
<name>A0A9P6N8J1_9BASI</name>
<dbReference type="EMBL" id="MU167367">
    <property type="protein sequence ID" value="KAG0141885.1"/>
    <property type="molecule type" value="Genomic_DNA"/>
</dbReference>
<evidence type="ECO:0000256" key="10">
    <source>
        <dbReference type="SAM" id="Coils"/>
    </source>
</evidence>
<dbReference type="CDD" id="cd18787">
    <property type="entry name" value="SF2_C_DEAD"/>
    <property type="match status" value="1"/>
</dbReference>
<evidence type="ECO:0000256" key="7">
    <source>
        <dbReference type="ARBA" id="ARBA00022884"/>
    </source>
</evidence>
<feature type="domain" description="Helicase ATP-binding" evidence="12">
    <location>
        <begin position="50"/>
        <end position="247"/>
    </location>
</feature>
<feature type="compositionally biased region" description="Basic and acidic residues" evidence="11">
    <location>
        <begin position="393"/>
        <end position="403"/>
    </location>
</feature>
<comment type="caution">
    <text evidence="14">The sequence shown here is derived from an EMBL/GenBank/DDBJ whole genome shotgun (WGS) entry which is preliminary data.</text>
</comment>
<feature type="region of interest" description="Disordered" evidence="11">
    <location>
        <begin position="587"/>
        <end position="638"/>
    </location>
</feature>
<dbReference type="Gene3D" id="3.40.50.300">
    <property type="entry name" value="P-loop containing nucleotide triphosphate hydrolases"/>
    <property type="match status" value="2"/>
</dbReference>
<keyword evidence="10" id="KW-0175">Coiled coil</keyword>
<dbReference type="PROSITE" id="PS51194">
    <property type="entry name" value="HELICASE_CTER"/>
    <property type="match status" value="1"/>
</dbReference>
<dbReference type="OrthoDB" id="1191041at2759"/>
<evidence type="ECO:0000256" key="4">
    <source>
        <dbReference type="ARBA" id="ARBA00022801"/>
    </source>
</evidence>
<dbReference type="InterPro" id="IPR001650">
    <property type="entry name" value="Helicase_C-like"/>
</dbReference>
<proteinExistence type="inferred from homology"/>
<dbReference type="GO" id="GO:0005524">
    <property type="term" value="F:ATP binding"/>
    <property type="evidence" value="ECO:0007669"/>
    <property type="project" value="UniProtKB-KW"/>
</dbReference>
<evidence type="ECO:0000259" key="12">
    <source>
        <dbReference type="PROSITE" id="PS51192"/>
    </source>
</evidence>
<dbReference type="SMART" id="SM00490">
    <property type="entry name" value="HELICc"/>
    <property type="match status" value="1"/>
</dbReference>
<comment type="similarity">
    <text evidence="8">Belongs to the DEAD box helicase family. DDX56/DBP9 subfamily.</text>
</comment>
<organism evidence="14 15">
    <name type="scientific">Cronartium quercuum f. sp. fusiforme G11</name>
    <dbReference type="NCBI Taxonomy" id="708437"/>
    <lineage>
        <taxon>Eukaryota</taxon>
        <taxon>Fungi</taxon>
        <taxon>Dikarya</taxon>
        <taxon>Basidiomycota</taxon>
        <taxon>Pucciniomycotina</taxon>
        <taxon>Pucciniomycetes</taxon>
        <taxon>Pucciniales</taxon>
        <taxon>Coleosporiaceae</taxon>
        <taxon>Cronartium</taxon>
    </lineage>
</organism>
<dbReference type="InterPro" id="IPR014001">
    <property type="entry name" value="Helicase_ATP-bd"/>
</dbReference>
<keyword evidence="7" id="KW-0694">RNA-binding</keyword>
<feature type="region of interest" description="Disordered" evidence="11">
    <location>
        <begin position="1"/>
        <end position="20"/>
    </location>
</feature>
<dbReference type="InterPro" id="IPR050079">
    <property type="entry name" value="DEAD_box_RNA_helicase"/>
</dbReference>
<dbReference type="InterPro" id="IPR027417">
    <property type="entry name" value="P-loop_NTPase"/>
</dbReference>